<dbReference type="SUPFAM" id="SSF56436">
    <property type="entry name" value="C-type lectin-like"/>
    <property type="match status" value="3"/>
</dbReference>
<proteinExistence type="predicted"/>
<dbReference type="GO" id="GO:0004674">
    <property type="term" value="F:protein serine/threonine kinase activity"/>
    <property type="evidence" value="ECO:0007669"/>
    <property type="project" value="UniProtKB-EC"/>
</dbReference>
<evidence type="ECO:0000256" key="2">
    <source>
        <dbReference type="SAM" id="SignalP"/>
    </source>
</evidence>
<organism evidence="4 5">
    <name type="scientific">Lignipirellula cremea</name>
    <dbReference type="NCBI Taxonomy" id="2528010"/>
    <lineage>
        <taxon>Bacteria</taxon>
        <taxon>Pseudomonadati</taxon>
        <taxon>Planctomycetota</taxon>
        <taxon>Planctomycetia</taxon>
        <taxon>Pirellulales</taxon>
        <taxon>Pirellulaceae</taxon>
        <taxon>Lignipirellula</taxon>
    </lineage>
</organism>
<dbReference type="Gene3D" id="3.90.1580.10">
    <property type="entry name" value="paralog of FGE (formylglycine-generating enzyme)"/>
    <property type="match status" value="3"/>
</dbReference>
<evidence type="ECO:0000256" key="1">
    <source>
        <dbReference type="SAM" id="MobiDB-lite"/>
    </source>
</evidence>
<feature type="chain" id="PRO_5022200731" evidence="2">
    <location>
        <begin position="33"/>
        <end position="954"/>
    </location>
</feature>
<keyword evidence="4" id="KW-0808">Transferase</keyword>
<name>A0A518DKZ7_9BACT</name>
<dbReference type="Proteomes" id="UP000317648">
    <property type="component" value="Chromosome"/>
</dbReference>
<feature type="domain" description="Sulfatase-modifying factor enzyme-like" evidence="3">
    <location>
        <begin position="724"/>
        <end position="948"/>
    </location>
</feature>
<dbReference type="EMBL" id="CP036433">
    <property type="protein sequence ID" value="QDU92513.1"/>
    <property type="molecule type" value="Genomic_DNA"/>
</dbReference>
<dbReference type="InterPro" id="IPR005532">
    <property type="entry name" value="SUMF_dom"/>
</dbReference>
<feature type="region of interest" description="Disordered" evidence="1">
    <location>
        <begin position="325"/>
        <end position="363"/>
    </location>
</feature>
<feature type="signal peptide" evidence="2">
    <location>
        <begin position="1"/>
        <end position="32"/>
    </location>
</feature>
<dbReference type="EC" id="2.7.11.1" evidence="4"/>
<evidence type="ECO:0000313" key="4">
    <source>
        <dbReference type="EMBL" id="QDU92513.1"/>
    </source>
</evidence>
<evidence type="ECO:0000313" key="5">
    <source>
        <dbReference type="Proteomes" id="UP000317648"/>
    </source>
</evidence>
<dbReference type="Pfam" id="PF03781">
    <property type="entry name" value="FGE-sulfatase"/>
    <property type="match status" value="3"/>
</dbReference>
<accession>A0A518DKZ7</accession>
<dbReference type="RefSeq" id="WP_197442901.1">
    <property type="nucleotide sequence ID" value="NZ_CP036433.1"/>
</dbReference>
<dbReference type="InterPro" id="IPR042095">
    <property type="entry name" value="SUMF_sf"/>
</dbReference>
<dbReference type="PANTHER" id="PTHR23150">
    <property type="entry name" value="SULFATASE MODIFYING FACTOR 1, 2"/>
    <property type="match status" value="1"/>
</dbReference>
<dbReference type="PANTHER" id="PTHR23150:SF19">
    <property type="entry name" value="FORMYLGLYCINE-GENERATING ENZYME"/>
    <property type="match status" value="1"/>
</dbReference>
<keyword evidence="4" id="KW-0418">Kinase</keyword>
<keyword evidence="2" id="KW-0732">Signal</keyword>
<feature type="domain" description="Sulfatase-modifying factor enzyme-like" evidence="3">
    <location>
        <begin position="408"/>
        <end position="615"/>
    </location>
</feature>
<protein>
    <submittedName>
        <fullName evidence="4">Serine/threonine-protein kinase pkn1</fullName>
        <ecNumber evidence="4">2.7.11.1</ecNumber>
    </submittedName>
</protein>
<dbReference type="GO" id="GO:0120147">
    <property type="term" value="F:formylglycine-generating oxidase activity"/>
    <property type="evidence" value="ECO:0007669"/>
    <property type="project" value="TreeGrafter"/>
</dbReference>
<dbReference type="KEGG" id="lcre:Pla8534_02610"/>
<sequence length="954" mass="105928" precursor="true">MSIHQPACGKRFPLFPAGICLALLISLAPASAAEPVWKGWSPEAPAPAVFPFDAAQARTHQQAWAEYLQVPATQNVALPGGEKIQLQLIPPGEFRMYQTYKEPEISVLTHAFWMSETEVTQAQWQAVMGEQVLPDKRLFAQIKVGPQYPVTFLLVEDVVKFCDKLTQQIKAAGKLPDGYQFDLPTSAQWEFACRSGSNTPYYYGEDAAQMPDYAWFFDNAGDPQAEHRNFQSPHAHAVGLKKPNAWGLFDMYGNLMEPCQDENGFNPGGIDPLKRQGDGPRIVRGGNFITTFEKMSLRYHPDLWRGAATKFHGLRLVLSRPLIPSSDRPPQVASLPAPARPLPPTPEPNKPETPRPEPVWTGWPADAPPAAVFPFDADQAKVHQQDWAEYAQQPIVKVIPLGNDEQITMILIPPGKFTLAPDVRLRRQAEITAVITQPFWIAETEVTQGQWEAVMGPQKLSERDAASIRHGPNYPASCIPSDDLVAFYQKLAEKVRTLDLLPPGYEMDFPTAAQWEFACRAGTNTAWYFGDDPQLLPEHAWFGELAANPEDLHMTFGRPHAQKVKLKKPNPWGLYDLLGNLAEACKDNEDYPFAGGIDPFNFNTGKRRICSGASFNDPLEKFRLGYHELYPGRNGSTICGLRPVMTLPVLYRRPPAEPPLEIPELVVKHPDGGRSWPESAPPRASMPCDAQQARRLQEAWAAYLQQPVEKTVALPRNESLTLRLIPPGDFMMGAAPESFQARIADQYPQHQVWITRPFYLGKFEITRLQWNSVMVHRSEARLNGDYLPQSGLTMSQVEDFLAALNQHAAGQGVRFVLPTEAQWEYACRAGSADPWSSGGAEDDLLSVCWYRSSMIPGRPAQAQAVGQLNANAFGLHDMHGNLGEWCADLYARDAYQKASANDPTGPSSGLDYVVRGGMHQEPALLVRSAARAHGSPVEASTRIGVRVALIFLDE</sequence>
<evidence type="ECO:0000259" key="3">
    <source>
        <dbReference type="Pfam" id="PF03781"/>
    </source>
</evidence>
<dbReference type="AlphaFoldDB" id="A0A518DKZ7"/>
<gene>
    <name evidence="4" type="primary">pkn1_3</name>
    <name evidence="4" type="ORF">Pla8534_02610</name>
</gene>
<reference evidence="4 5" key="1">
    <citation type="submission" date="2019-02" db="EMBL/GenBank/DDBJ databases">
        <title>Deep-cultivation of Planctomycetes and their phenomic and genomic characterization uncovers novel biology.</title>
        <authorList>
            <person name="Wiegand S."/>
            <person name="Jogler M."/>
            <person name="Boedeker C."/>
            <person name="Pinto D."/>
            <person name="Vollmers J."/>
            <person name="Rivas-Marin E."/>
            <person name="Kohn T."/>
            <person name="Peeters S.H."/>
            <person name="Heuer A."/>
            <person name="Rast P."/>
            <person name="Oberbeckmann S."/>
            <person name="Bunk B."/>
            <person name="Jeske O."/>
            <person name="Meyerdierks A."/>
            <person name="Storesund J.E."/>
            <person name="Kallscheuer N."/>
            <person name="Luecker S."/>
            <person name="Lage O.M."/>
            <person name="Pohl T."/>
            <person name="Merkel B.J."/>
            <person name="Hornburger P."/>
            <person name="Mueller R.-W."/>
            <person name="Bruemmer F."/>
            <person name="Labrenz M."/>
            <person name="Spormann A.M."/>
            <person name="Op den Camp H."/>
            <person name="Overmann J."/>
            <person name="Amann R."/>
            <person name="Jetten M.S.M."/>
            <person name="Mascher T."/>
            <person name="Medema M.H."/>
            <person name="Devos D.P."/>
            <person name="Kaster A.-K."/>
            <person name="Ovreas L."/>
            <person name="Rohde M."/>
            <person name="Galperin M.Y."/>
            <person name="Jogler C."/>
        </authorList>
    </citation>
    <scope>NUCLEOTIDE SEQUENCE [LARGE SCALE GENOMIC DNA]</scope>
    <source>
        <strain evidence="4 5">Pla85_3_4</strain>
    </source>
</reference>
<dbReference type="InterPro" id="IPR016187">
    <property type="entry name" value="CTDL_fold"/>
</dbReference>
<feature type="domain" description="Sulfatase-modifying factor enzyme-like" evidence="3">
    <location>
        <begin position="88"/>
        <end position="317"/>
    </location>
</feature>
<dbReference type="InterPro" id="IPR051043">
    <property type="entry name" value="Sulfatase_Mod_Factor_Kinase"/>
</dbReference>
<feature type="compositionally biased region" description="Pro residues" evidence="1">
    <location>
        <begin position="338"/>
        <end position="348"/>
    </location>
</feature>
<keyword evidence="5" id="KW-1185">Reference proteome</keyword>